<dbReference type="PROSITE" id="PS50191">
    <property type="entry name" value="CRAL_TRIO"/>
    <property type="match status" value="1"/>
</dbReference>
<dbReference type="CDD" id="cd00170">
    <property type="entry name" value="SEC14"/>
    <property type="match status" value="1"/>
</dbReference>
<dbReference type="Gene3D" id="1.10.8.20">
    <property type="entry name" value="N-terminal domain of phosphatidylinositol transfer protein sec14p"/>
    <property type="match status" value="1"/>
</dbReference>
<dbReference type="Proteomes" id="UP000030693">
    <property type="component" value="Unassembled WGS sequence"/>
</dbReference>
<evidence type="ECO:0000256" key="1">
    <source>
        <dbReference type="SAM" id="MobiDB-lite"/>
    </source>
</evidence>
<dbReference type="RefSeq" id="XP_009492773.1">
    <property type="nucleotide sequence ID" value="XM_009494498.1"/>
</dbReference>
<dbReference type="SMART" id="SM01100">
    <property type="entry name" value="CRAL_TRIO_N"/>
    <property type="match status" value="1"/>
</dbReference>
<dbReference type="SUPFAM" id="SSF46938">
    <property type="entry name" value="CRAL/TRIO N-terminal domain"/>
    <property type="match status" value="1"/>
</dbReference>
<feature type="region of interest" description="Disordered" evidence="1">
    <location>
        <begin position="413"/>
        <end position="464"/>
    </location>
</feature>
<dbReference type="InterPro" id="IPR036865">
    <property type="entry name" value="CRAL-TRIO_dom_sf"/>
</dbReference>
<reference evidence="4" key="1">
    <citation type="submission" date="2013-04" db="EMBL/GenBank/DDBJ databases">
        <title>The Genome Sequence of Fonticula alba ATCC 38817.</title>
        <authorList>
            <consortium name="The Broad Institute Genomics Platform"/>
            <person name="Russ C."/>
            <person name="Cuomo C."/>
            <person name="Burger G."/>
            <person name="Gray M.W."/>
            <person name="Holland P.W.H."/>
            <person name="King N."/>
            <person name="Lang F.B.F."/>
            <person name="Roger A.J."/>
            <person name="Ruiz-Trillo I."/>
            <person name="Brown M."/>
            <person name="Walker B."/>
            <person name="Young S."/>
            <person name="Zeng Q."/>
            <person name="Gargeya S."/>
            <person name="Fitzgerald M."/>
            <person name="Haas B."/>
            <person name="Abouelleil A."/>
            <person name="Allen A.W."/>
            <person name="Alvarado L."/>
            <person name="Arachchi H.M."/>
            <person name="Berlin A.M."/>
            <person name="Chapman S.B."/>
            <person name="Gainer-Dewar J."/>
            <person name="Goldberg J."/>
            <person name="Griggs A."/>
            <person name="Gujja S."/>
            <person name="Hansen M."/>
            <person name="Howarth C."/>
            <person name="Imamovic A."/>
            <person name="Ireland A."/>
            <person name="Larimer J."/>
            <person name="McCowan C."/>
            <person name="Murphy C."/>
            <person name="Pearson M."/>
            <person name="Poon T.W."/>
            <person name="Priest M."/>
            <person name="Roberts A."/>
            <person name="Saif S."/>
            <person name="Shea T."/>
            <person name="Sisk P."/>
            <person name="Sykes S."/>
            <person name="Wortman J."/>
            <person name="Nusbaum C."/>
            <person name="Birren B."/>
        </authorList>
    </citation>
    <scope>NUCLEOTIDE SEQUENCE [LARGE SCALE GENOMIC DNA]</scope>
    <source>
        <strain evidence="4">ATCC 38817</strain>
    </source>
</reference>
<dbReference type="EMBL" id="KB932201">
    <property type="protein sequence ID" value="KCV73072.1"/>
    <property type="molecule type" value="Genomic_DNA"/>
</dbReference>
<dbReference type="InterPro" id="IPR051026">
    <property type="entry name" value="PI/PC_transfer"/>
</dbReference>
<dbReference type="STRING" id="691883.A0A058ZHT9"/>
<feature type="compositionally biased region" description="Polar residues" evidence="1">
    <location>
        <begin position="448"/>
        <end position="459"/>
    </location>
</feature>
<dbReference type="SMART" id="SM00516">
    <property type="entry name" value="SEC14"/>
    <property type="match status" value="1"/>
</dbReference>
<feature type="domain" description="GOLD" evidence="3">
    <location>
        <begin position="451"/>
        <end position="560"/>
    </location>
</feature>
<evidence type="ECO:0000313" key="5">
    <source>
        <dbReference type="Proteomes" id="UP000030693"/>
    </source>
</evidence>
<evidence type="ECO:0000313" key="4">
    <source>
        <dbReference type="EMBL" id="KCV73072.1"/>
    </source>
</evidence>
<dbReference type="InterPro" id="IPR036598">
    <property type="entry name" value="GOLD_dom_sf"/>
</dbReference>
<keyword evidence="5" id="KW-1185">Reference proteome</keyword>
<gene>
    <name evidence="4" type="ORF">H696_00618</name>
</gene>
<dbReference type="InterPro" id="IPR011074">
    <property type="entry name" value="CRAL/TRIO_N_dom"/>
</dbReference>
<proteinExistence type="predicted"/>
<protein>
    <recommendedName>
        <fullName evidence="6">CRAL-TRIO domain-containing protein</fullName>
    </recommendedName>
</protein>
<organism evidence="4">
    <name type="scientific">Fonticula alba</name>
    <name type="common">Slime mold</name>
    <dbReference type="NCBI Taxonomy" id="691883"/>
    <lineage>
        <taxon>Eukaryota</taxon>
        <taxon>Rotosphaerida</taxon>
        <taxon>Fonticulaceae</taxon>
        <taxon>Fonticula</taxon>
    </lineage>
</organism>
<dbReference type="InterPro" id="IPR036273">
    <property type="entry name" value="CRAL/TRIO_N_dom_sf"/>
</dbReference>
<dbReference type="SUPFAM" id="SSF52087">
    <property type="entry name" value="CRAL/TRIO domain"/>
    <property type="match status" value="1"/>
</dbReference>
<dbReference type="SUPFAM" id="SSF101576">
    <property type="entry name" value="Supernatant protein factor (SPF), C-terminal domain"/>
    <property type="match status" value="1"/>
</dbReference>
<evidence type="ECO:0008006" key="6">
    <source>
        <dbReference type="Google" id="ProtNLM"/>
    </source>
</evidence>
<name>A0A058ZHT9_FONAL</name>
<dbReference type="GeneID" id="20525343"/>
<evidence type="ECO:0000259" key="3">
    <source>
        <dbReference type="PROSITE" id="PS50866"/>
    </source>
</evidence>
<dbReference type="AlphaFoldDB" id="A0A058ZHT9"/>
<dbReference type="Gene3D" id="2.60.120.680">
    <property type="entry name" value="GOLD domain"/>
    <property type="match status" value="1"/>
</dbReference>
<dbReference type="eggNOG" id="KOG1471">
    <property type="taxonomic scope" value="Eukaryota"/>
</dbReference>
<dbReference type="Pfam" id="PF03765">
    <property type="entry name" value="CRAL_TRIO_N"/>
    <property type="match status" value="1"/>
</dbReference>
<dbReference type="PANTHER" id="PTHR45657">
    <property type="entry name" value="CRAL-TRIO DOMAIN-CONTAINING PROTEIN YKL091C-RELATED"/>
    <property type="match status" value="1"/>
</dbReference>
<feature type="domain" description="CRAL-TRIO" evidence="2">
    <location>
        <begin position="131"/>
        <end position="311"/>
    </location>
</feature>
<dbReference type="OrthoDB" id="1434354at2759"/>
<evidence type="ECO:0000259" key="2">
    <source>
        <dbReference type="PROSITE" id="PS50191"/>
    </source>
</evidence>
<dbReference type="PROSITE" id="PS50866">
    <property type="entry name" value="GOLD"/>
    <property type="match status" value="1"/>
</dbReference>
<accession>A0A058ZHT9</accession>
<dbReference type="Pfam" id="PF00650">
    <property type="entry name" value="CRAL_TRIO"/>
    <property type="match status" value="1"/>
</dbReference>
<dbReference type="Gene3D" id="3.40.525.10">
    <property type="entry name" value="CRAL-TRIO lipid binding domain"/>
    <property type="match status" value="1"/>
</dbReference>
<dbReference type="PANTHER" id="PTHR45657:SF1">
    <property type="entry name" value="CRAL-TRIO DOMAIN-CONTAINING PROTEIN YKL091C-RELATED"/>
    <property type="match status" value="1"/>
</dbReference>
<sequence>MSTALPNTAEASAPPAWLQQLPPQQREALDALRAAFDAALPSSPNLQALKLSDDQVLLRFLIARKLDVNKALSMLQDTANWRVKSGAELEVFPIVGAPGPELAPKDALLPIAVRGFQSIRDCNAVPKNPEEEKMFSSIGGVCVHKWDKEGHPIFIDRLGLLDTHSYSKHVSYETLEHIHLRTQEMIRRVLMPELTRRFRTRDEPRVDKLTAIFDMSGLTISQFNISALMMVRHTGQLDMDNYPESLRRAFFVNCPPIFTKFQAFGKKWVDAETFSKVQFHTRGPEQTRALLEAIDAENLPAFLGGQCYCTSQPGGCSPSLRLDRREYFYPHVKDVSARNEFRVTVSIPELLRQRAAGSLELTSGPPTNQYYLPEPTCAPSSGVAATVLASAPLVPGSQAECEDDSEVECDAIEEGPPSASAAPRPHNTPPDSSDELVSPEDSTADFVSPSSSCQLNKKQPATVDPSATDLRMKALSLSDQQSAPHLTWHFMTVQNNIRFGVFRVTSAGTEVPVVDPAMVDSHVDPVKGSIAVDPDSTYILSWDNSSSYFTGKTVYFNWDIVPGAK</sequence>
<dbReference type="InterPro" id="IPR001251">
    <property type="entry name" value="CRAL-TRIO_dom"/>
</dbReference>
<dbReference type="InterPro" id="IPR009038">
    <property type="entry name" value="GOLD_dom"/>
</dbReference>